<evidence type="ECO:0000256" key="2">
    <source>
        <dbReference type="ARBA" id="ARBA00038471"/>
    </source>
</evidence>
<dbReference type="Gene3D" id="1.20.140.40">
    <property type="entry name" value="Invertase/pectin methylesterase inhibitor family protein"/>
    <property type="match status" value="1"/>
</dbReference>
<name>A0AAN7KQM9_9MYRT</name>
<keyword evidence="6" id="KW-1185">Reference proteome</keyword>
<dbReference type="Pfam" id="PF04043">
    <property type="entry name" value="PMEI"/>
    <property type="match status" value="1"/>
</dbReference>
<feature type="signal peptide" evidence="3">
    <location>
        <begin position="1"/>
        <end position="26"/>
    </location>
</feature>
<evidence type="ECO:0000313" key="5">
    <source>
        <dbReference type="EMBL" id="KAK4770634.1"/>
    </source>
</evidence>
<evidence type="ECO:0000313" key="6">
    <source>
        <dbReference type="Proteomes" id="UP001345219"/>
    </source>
</evidence>
<feature type="chain" id="PRO_5042818143" description="Pectinesterase inhibitor domain-containing protein" evidence="3">
    <location>
        <begin position="27"/>
        <end position="218"/>
    </location>
</feature>
<organism evidence="5 6">
    <name type="scientific">Trapa incisa</name>
    <dbReference type="NCBI Taxonomy" id="236973"/>
    <lineage>
        <taxon>Eukaryota</taxon>
        <taxon>Viridiplantae</taxon>
        <taxon>Streptophyta</taxon>
        <taxon>Embryophyta</taxon>
        <taxon>Tracheophyta</taxon>
        <taxon>Spermatophyta</taxon>
        <taxon>Magnoliopsida</taxon>
        <taxon>eudicotyledons</taxon>
        <taxon>Gunneridae</taxon>
        <taxon>Pentapetalae</taxon>
        <taxon>rosids</taxon>
        <taxon>malvids</taxon>
        <taxon>Myrtales</taxon>
        <taxon>Lythraceae</taxon>
        <taxon>Trapa</taxon>
    </lineage>
</organism>
<reference evidence="5 6" key="1">
    <citation type="journal article" date="2023" name="Hortic Res">
        <title>Pangenome of water caltrop reveals structural variations and asymmetric subgenome divergence after allopolyploidization.</title>
        <authorList>
            <person name="Zhang X."/>
            <person name="Chen Y."/>
            <person name="Wang L."/>
            <person name="Yuan Y."/>
            <person name="Fang M."/>
            <person name="Shi L."/>
            <person name="Lu R."/>
            <person name="Comes H.P."/>
            <person name="Ma Y."/>
            <person name="Chen Y."/>
            <person name="Huang G."/>
            <person name="Zhou Y."/>
            <person name="Zheng Z."/>
            <person name="Qiu Y."/>
        </authorList>
    </citation>
    <scope>NUCLEOTIDE SEQUENCE [LARGE SCALE GENOMIC DNA]</scope>
    <source>
        <tissue evidence="5">Roots</tissue>
    </source>
</reference>
<dbReference type="NCBIfam" id="TIGR01614">
    <property type="entry name" value="PME_inhib"/>
    <property type="match status" value="1"/>
</dbReference>
<accession>A0AAN7KQM9</accession>
<dbReference type="InterPro" id="IPR006501">
    <property type="entry name" value="Pectinesterase_inhib_dom"/>
</dbReference>
<dbReference type="GO" id="GO:0046910">
    <property type="term" value="F:pectinesterase inhibitor activity"/>
    <property type="evidence" value="ECO:0007669"/>
    <property type="project" value="UniProtKB-ARBA"/>
</dbReference>
<evidence type="ECO:0000259" key="4">
    <source>
        <dbReference type="SMART" id="SM00856"/>
    </source>
</evidence>
<comment type="similarity">
    <text evidence="2">Belongs to the PMEI family.</text>
</comment>
<dbReference type="PANTHER" id="PTHR31080:SF207">
    <property type="entry name" value="PECTINESTERASE INHIBITOR 9"/>
    <property type="match status" value="1"/>
</dbReference>
<proteinExistence type="inferred from homology"/>
<evidence type="ECO:0000256" key="1">
    <source>
        <dbReference type="ARBA" id="ARBA00022729"/>
    </source>
</evidence>
<sequence>MSKAEYGLLPILLLLFSPEFIPAATAAASSSITGRRPPIPTLTDVSFIKSSCLATRYPALCIRYLSGYAAVIRRSDHHLAQVALLISLSRARSAASFVTRLSRARGLGQWDHGAVIDCVENMGDTVDRLAQSVHEIARAGRSAGGNFEWHMSNVQTWVSAALTDETTCMDGFTRRSPGDPIVKVAVRRRVVNVAQVTSNALALVNRFASRHQSAAGMP</sequence>
<dbReference type="PANTHER" id="PTHR31080">
    <property type="entry name" value="PECTINESTERASE INHIBITOR-LIKE"/>
    <property type="match status" value="1"/>
</dbReference>
<keyword evidence="1 3" id="KW-0732">Signal</keyword>
<feature type="domain" description="Pectinesterase inhibitor" evidence="4">
    <location>
        <begin position="43"/>
        <end position="203"/>
    </location>
</feature>
<dbReference type="EMBL" id="JAXIOK010000005">
    <property type="protein sequence ID" value="KAK4770634.1"/>
    <property type="molecule type" value="Genomic_DNA"/>
</dbReference>
<evidence type="ECO:0000256" key="3">
    <source>
        <dbReference type="SAM" id="SignalP"/>
    </source>
</evidence>
<comment type="caution">
    <text evidence="5">The sequence shown here is derived from an EMBL/GenBank/DDBJ whole genome shotgun (WGS) entry which is preliminary data.</text>
</comment>
<dbReference type="SMART" id="SM00856">
    <property type="entry name" value="PMEI"/>
    <property type="match status" value="1"/>
</dbReference>
<dbReference type="FunFam" id="1.20.140.40:FF:000005">
    <property type="entry name" value="Pectin methylesterase inhibitor 1"/>
    <property type="match status" value="1"/>
</dbReference>
<dbReference type="SUPFAM" id="SSF101148">
    <property type="entry name" value="Plant invertase/pectin methylesterase inhibitor"/>
    <property type="match status" value="1"/>
</dbReference>
<dbReference type="InterPro" id="IPR035513">
    <property type="entry name" value="Invertase/methylesterase_inhib"/>
</dbReference>
<dbReference type="AlphaFoldDB" id="A0AAN7KQM9"/>
<protein>
    <recommendedName>
        <fullName evidence="4">Pectinesterase inhibitor domain-containing protein</fullName>
    </recommendedName>
</protein>
<dbReference type="InterPro" id="IPR051955">
    <property type="entry name" value="PME_Inhibitor"/>
</dbReference>
<gene>
    <name evidence="5" type="ORF">SAY87_031166</name>
</gene>
<dbReference type="Proteomes" id="UP001345219">
    <property type="component" value="Chromosome 24"/>
</dbReference>
<dbReference type="CDD" id="cd15798">
    <property type="entry name" value="PMEI-like_3"/>
    <property type="match status" value="1"/>
</dbReference>